<organism evidence="15 16">
    <name type="scientific">Vesicomyosocius okutanii subsp. Calyptogena okutanii (strain HA)</name>
    <dbReference type="NCBI Taxonomy" id="412965"/>
    <lineage>
        <taxon>Bacteria</taxon>
        <taxon>Pseudomonadati</taxon>
        <taxon>Pseudomonadota</taxon>
        <taxon>Gammaproteobacteria</taxon>
        <taxon>Candidatus Pseudothioglobaceae</taxon>
        <taxon>Candidatus Vesicomyidisocius</taxon>
    </lineage>
</organism>
<feature type="transmembrane region" description="Helical" evidence="14">
    <location>
        <begin position="132"/>
        <end position="155"/>
    </location>
</feature>
<dbReference type="eggNOG" id="COG1108">
    <property type="taxonomic scope" value="Bacteria"/>
</dbReference>
<dbReference type="Pfam" id="PF00950">
    <property type="entry name" value="ABC-3"/>
    <property type="match status" value="1"/>
</dbReference>
<evidence type="ECO:0000313" key="16">
    <source>
        <dbReference type="Proteomes" id="UP000000247"/>
    </source>
</evidence>
<dbReference type="AlphaFoldDB" id="A5CW66"/>
<evidence type="ECO:0000256" key="12">
    <source>
        <dbReference type="ARBA" id="ARBA00040080"/>
    </source>
</evidence>
<comment type="function">
    <text evidence="1">Involved in the high-affinity zinc uptake transport system.</text>
</comment>
<sequence length="267" mass="29071">MSLIHLEDFIFRAILAAIGISIISGSLGCFVIWKRMSYFSESISHSALLGTSLGFASGLGMHFGLVMVGTIFAIFIVILQRKNFLSNDTILGIFSHIFLSLGIVVLGFIGGTNTDYFSLLFGDILSITNSDIVWVYVILTVLGLLLIIFWQRLLLLTLNEELAVAQGLNRDFYQLLFMLMIALAVSVSVQIVGVLLITSLLIIPPAVARVFSNTPSSMVFQSVIVSMVAVTIGIIASMFYDVATGPAIVITLGVLFLLSQFAYKKLI</sequence>
<feature type="transmembrane region" description="Helical" evidence="14">
    <location>
        <begin position="90"/>
        <end position="112"/>
    </location>
</feature>
<dbReference type="PANTHER" id="PTHR30477">
    <property type="entry name" value="ABC-TRANSPORTER METAL-BINDING PROTEIN"/>
    <property type="match status" value="1"/>
</dbReference>
<keyword evidence="7" id="KW-0862">Zinc</keyword>
<dbReference type="GO" id="GO:0055085">
    <property type="term" value="P:transmembrane transport"/>
    <property type="evidence" value="ECO:0007669"/>
    <property type="project" value="InterPro"/>
</dbReference>
<evidence type="ECO:0000256" key="8">
    <source>
        <dbReference type="ARBA" id="ARBA00022906"/>
    </source>
</evidence>
<dbReference type="GO" id="GO:0043190">
    <property type="term" value="C:ATP-binding cassette (ABC) transporter complex"/>
    <property type="evidence" value="ECO:0007669"/>
    <property type="project" value="InterPro"/>
</dbReference>
<comment type="subcellular location">
    <subcellularLocation>
        <location evidence="2 13">Cell membrane</location>
        <topology evidence="2 13">Multi-pass membrane protein</topology>
    </subcellularLocation>
</comment>
<keyword evidence="11 14" id="KW-0472">Membrane</keyword>
<feature type="transmembrane region" description="Helical" evidence="14">
    <location>
        <begin position="218"/>
        <end position="240"/>
    </location>
</feature>
<dbReference type="InterPro" id="IPR037294">
    <property type="entry name" value="ABC_BtuC-like"/>
</dbReference>
<evidence type="ECO:0000256" key="4">
    <source>
        <dbReference type="ARBA" id="ARBA00022448"/>
    </source>
</evidence>
<evidence type="ECO:0000256" key="2">
    <source>
        <dbReference type="ARBA" id="ARBA00004651"/>
    </source>
</evidence>
<dbReference type="Proteomes" id="UP000000247">
    <property type="component" value="Chromosome"/>
</dbReference>
<protein>
    <recommendedName>
        <fullName evidence="12">High-affinity zinc uptake system membrane protein ZnuB</fullName>
    </recommendedName>
</protein>
<name>A5CW66_VESOH</name>
<dbReference type="STRING" id="412965.COSY_0677"/>
<keyword evidence="8" id="KW-0864">Zinc transport</keyword>
<evidence type="ECO:0000256" key="11">
    <source>
        <dbReference type="ARBA" id="ARBA00023136"/>
    </source>
</evidence>
<evidence type="ECO:0000256" key="7">
    <source>
        <dbReference type="ARBA" id="ARBA00022833"/>
    </source>
</evidence>
<keyword evidence="16" id="KW-1185">Reference proteome</keyword>
<dbReference type="GO" id="GO:0006829">
    <property type="term" value="P:zinc ion transport"/>
    <property type="evidence" value="ECO:0007669"/>
    <property type="project" value="UniProtKB-KW"/>
</dbReference>
<evidence type="ECO:0000256" key="14">
    <source>
        <dbReference type="SAM" id="Phobius"/>
    </source>
</evidence>
<feature type="transmembrane region" description="Helical" evidence="14">
    <location>
        <begin position="175"/>
        <end position="203"/>
    </location>
</feature>
<evidence type="ECO:0000256" key="6">
    <source>
        <dbReference type="ARBA" id="ARBA00022692"/>
    </source>
</evidence>
<evidence type="ECO:0000256" key="3">
    <source>
        <dbReference type="ARBA" id="ARBA00008034"/>
    </source>
</evidence>
<evidence type="ECO:0000256" key="5">
    <source>
        <dbReference type="ARBA" id="ARBA00022475"/>
    </source>
</evidence>
<dbReference type="HOGENOM" id="CLU_028808_3_2_6"/>
<evidence type="ECO:0000256" key="13">
    <source>
        <dbReference type="RuleBase" id="RU003943"/>
    </source>
</evidence>
<comment type="similarity">
    <text evidence="3 13">Belongs to the ABC-3 integral membrane protein family.</text>
</comment>
<accession>A5CW66</accession>
<keyword evidence="5" id="KW-1003">Cell membrane</keyword>
<evidence type="ECO:0000313" key="15">
    <source>
        <dbReference type="EMBL" id="BAF61789.1"/>
    </source>
</evidence>
<keyword evidence="6 13" id="KW-0812">Transmembrane</keyword>
<keyword evidence="4 13" id="KW-0813">Transport</keyword>
<feature type="transmembrane region" description="Helical" evidence="14">
    <location>
        <begin position="9"/>
        <end position="33"/>
    </location>
</feature>
<feature type="transmembrane region" description="Helical" evidence="14">
    <location>
        <begin position="53"/>
        <end position="78"/>
    </location>
</feature>
<evidence type="ECO:0000256" key="9">
    <source>
        <dbReference type="ARBA" id="ARBA00022989"/>
    </source>
</evidence>
<evidence type="ECO:0000256" key="10">
    <source>
        <dbReference type="ARBA" id="ARBA00023065"/>
    </source>
</evidence>
<dbReference type="Gene3D" id="1.10.3470.10">
    <property type="entry name" value="ABC transporter involved in vitamin B12 uptake, BtuC"/>
    <property type="match status" value="1"/>
</dbReference>
<dbReference type="EMBL" id="AP009247">
    <property type="protein sequence ID" value="BAF61789.1"/>
    <property type="molecule type" value="Genomic_DNA"/>
</dbReference>
<reference evidence="16" key="1">
    <citation type="journal article" date="2007" name="Curr. Biol.">
        <title>Reduced genome of the thioautotrophic intracellular symbiont in a deep-sea clam, Calyptogena okutanii.</title>
        <authorList>
            <person name="Kuwahara H."/>
            <person name="Yoshida T."/>
            <person name="Takaki Y."/>
            <person name="Shimamura S."/>
            <person name="Nishi S."/>
            <person name="Harada M."/>
            <person name="Matsuyama K."/>
            <person name="Takishita K."/>
            <person name="Kawato M."/>
            <person name="Uematsu K."/>
            <person name="Fujiwara Y."/>
            <person name="Sato T."/>
            <person name="Kato C."/>
            <person name="Kitagawa M."/>
            <person name="Kato I."/>
            <person name="Maruyama T."/>
        </authorList>
    </citation>
    <scope>NUCLEOTIDE SEQUENCE [LARGE SCALE GENOMIC DNA]</scope>
    <source>
        <strain evidence="16">HA</strain>
    </source>
</reference>
<feature type="transmembrane region" description="Helical" evidence="14">
    <location>
        <begin position="247"/>
        <end position="263"/>
    </location>
</feature>
<dbReference type="GO" id="GO:0010043">
    <property type="term" value="P:response to zinc ion"/>
    <property type="evidence" value="ECO:0007669"/>
    <property type="project" value="TreeGrafter"/>
</dbReference>
<evidence type="ECO:0000256" key="1">
    <source>
        <dbReference type="ARBA" id="ARBA00002313"/>
    </source>
</evidence>
<gene>
    <name evidence="15" type="ordered locus">COSY_0677</name>
</gene>
<dbReference type="PANTHER" id="PTHR30477:SF23">
    <property type="entry name" value="HIGH-AFFINITY ZINC UPTAKE SYSTEM MEMBRANE PROTEIN ZNUB"/>
    <property type="match status" value="1"/>
</dbReference>
<keyword evidence="10" id="KW-0406">Ion transport</keyword>
<dbReference type="KEGG" id="vok:COSY_0677"/>
<dbReference type="InterPro" id="IPR001626">
    <property type="entry name" value="ABC_TroCD"/>
</dbReference>
<keyword evidence="9 14" id="KW-1133">Transmembrane helix</keyword>
<proteinExistence type="inferred from homology"/>
<dbReference type="SUPFAM" id="SSF81345">
    <property type="entry name" value="ABC transporter involved in vitamin B12 uptake, BtuC"/>
    <property type="match status" value="1"/>
</dbReference>